<organism evidence="1 2">
    <name type="scientific">Gossypium barbadense</name>
    <name type="common">Sea Island cotton</name>
    <name type="synonym">Hibiscus barbadensis</name>
    <dbReference type="NCBI Taxonomy" id="3634"/>
    <lineage>
        <taxon>Eukaryota</taxon>
        <taxon>Viridiplantae</taxon>
        <taxon>Streptophyta</taxon>
        <taxon>Embryophyta</taxon>
        <taxon>Tracheophyta</taxon>
        <taxon>Spermatophyta</taxon>
        <taxon>Magnoliopsida</taxon>
        <taxon>eudicotyledons</taxon>
        <taxon>Gunneridae</taxon>
        <taxon>Pentapetalae</taxon>
        <taxon>rosids</taxon>
        <taxon>malvids</taxon>
        <taxon>Malvales</taxon>
        <taxon>Malvaceae</taxon>
        <taxon>Malvoideae</taxon>
        <taxon>Gossypium</taxon>
    </lineage>
</organism>
<dbReference type="EMBL" id="KZ663400">
    <property type="protein sequence ID" value="PPS13015.1"/>
    <property type="molecule type" value="Genomic_DNA"/>
</dbReference>
<accession>A0A2P5YBP9</accession>
<reference evidence="1 2" key="1">
    <citation type="submission" date="2015-01" db="EMBL/GenBank/DDBJ databases">
        <title>Genome of allotetraploid Gossypium barbadense reveals genomic plasticity and fiber elongation in cotton evolution.</title>
        <authorList>
            <person name="Chen X."/>
            <person name="Liu X."/>
            <person name="Zhao B."/>
            <person name="Zheng H."/>
            <person name="Hu Y."/>
            <person name="Lu G."/>
            <person name="Yang C."/>
            <person name="Chen J."/>
            <person name="Shan C."/>
            <person name="Zhang L."/>
            <person name="Zhou Y."/>
            <person name="Wang L."/>
            <person name="Guo W."/>
            <person name="Bai Y."/>
            <person name="Ruan J."/>
            <person name="Shangguan X."/>
            <person name="Mao Y."/>
            <person name="Jiang J."/>
            <person name="Zhu Y."/>
            <person name="Lei J."/>
            <person name="Kang H."/>
            <person name="Chen S."/>
            <person name="He X."/>
            <person name="Wang R."/>
            <person name="Wang Y."/>
            <person name="Chen J."/>
            <person name="Wang L."/>
            <person name="Yu S."/>
            <person name="Wang B."/>
            <person name="Wei J."/>
            <person name="Song S."/>
            <person name="Lu X."/>
            <person name="Gao Z."/>
            <person name="Gu W."/>
            <person name="Deng X."/>
            <person name="Ma D."/>
            <person name="Wang S."/>
            <person name="Liang W."/>
            <person name="Fang L."/>
            <person name="Cai C."/>
            <person name="Zhu X."/>
            <person name="Zhou B."/>
            <person name="Zhang Y."/>
            <person name="Chen Z."/>
            <person name="Xu S."/>
            <person name="Zhu R."/>
            <person name="Wang S."/>
            <person name="Zhang T."/>
            <person name="Zhao G."/>
        </authorList>
    </citation>
    <scope>NUCLEOTIDE SEQUENCE [LARGE SCALE GENOMIC DNA]</scope>
    <source>
        <strain evidence="2">cv. Xinhai21</strain>
        <tissue evidence="1">Leaf</tissue>
    </source>
</reference>
<name>A0A2P5YBP9_GOSBA</name>
<dbReference type="Proteomes" id="UP000239757">
    <property type="component" value="Unassembled WGS sequence"/>
</dbReference>
<dbReference type="AlphaFoldDB" id="A0A2P5YBP9"/>
<sequence>MVEGLSEATPVEGMPEAAPVEGMLEVALVEGSYQIHRNGTCNEEDVETMISLYSGNRSDKNAPIHLFAELVGMEQNKDLIAYGEEHRAQKPCMVALISYVDSESTICRIDIDLNITPNIDLVGDSGYDSSDPCGQEVDSDSDLVVDEVPNDIDDKCVNDDGNINASSVGKQMQSIVIHNNSAHMSLINPDVVHVVKFSEYPEIVSTHQLAVNFDPEELFVGQRFKSKE</sequence>
<proteinExistence type="predicted"/>
<evidence type="ECO:0000313" key="2">
    <source>
        <dbReference type="Proteomes" id="UP000239757"/>
    </source>
</evidence>
<protein>
    <submittedName>
        <fullName evidence="1">Uncharacterized protein</fullName>
    </submittedName>
</protein>
<evidence type="ECO:0000313" key="1">
    <source>
        <dbReference type="EMBL" id="PPS13015.1"/>
    </source>
</evidence>
<gene>
    <name evidence="1" type="ORF">GOBAR_AA07626</name>
</gene>